<keyword evidence="2" id="KW-1185">Reference proteome</keyword>
<dbReference type="Proteomes" id="UP000028990">
    <property type="component" value="Unassembled WGS sequence"/>
</dbReference>
<dbReference type="EMBL" id="KN124929">
    <property type="protein sequence ID" value="KFO19750.1"/>
    <property type="molecule type" value="Genomic_DNA"/>
</dbReference>
<accession>A0A091CR10</accession>
<protein>
    <submittedName>
        <fullName evidence="1">Uncharacterized protein</fullName>
    </submittedName>
</protein>
<reference evidence="1 2" key="1">
    <citation type="submission" date="2013-11" db="EMBL/GenBank/DDBJ databases">
        <title>The Damaraland mole rat (Fukomys damarensis) genome and evolution of African mole rats.</title>
        <authorList>
            <person name="Gladyshev V.N."/>
            <person name="Fang X."/>
        </authorList>
    </citation>
    <scope>NUCLEOTIDE SEQUENCE [LARGE SCALE GENOMIC DNA]</scope>
    <source>
        <tissue evidence="1">Liver</tissue>
    </source>
</reference>
<evidence type="ECO:0000313" key="1">
    <source>
        <dbReference type="EMBL" id="KFO19750.1"/>
    </source>
</evidence>
<name>A0A091CR10_FUKDA</name>
<sequence>MNTDLNPYWLAKAMGGISTSRHLELSKEVGVQNYKDGQGGEGEVRVETGDHRHLRAIPQNSLLETGFKLISQKLCLSKKNHEQELSPRSLSQNTGYHQGACTIHIQGSHLGWDLVMLESSPGGPARPGSHMRLPHKFSHHCPLRPTACVRR</sequence>
<proteinExistence type="predicted"/>
<evidence type="ECO:0000313" key="2">
    <source>
        <dbReference type="Proteomes" id="UP000028990"/>
    </source>
</evidence>
<dbReference type="AlphaFoldDB" id="A0A091CR10"/>
<gene>
    <name evidence="1" type="ORF">H920_18863</name>
</gene>
<organism evidence="1 2">
    <name type="scientific">Fukomys damarensis</name>
    <name type="common">Damaraland mole rat</name>
    <name type="synonym">Cryptomys damarensis</name>
    <dbReference type="NCBI Taxonomy" id="885580"/>
    <lineage>
        <taxon>Eukaryota</taxon>
        <taxon>Metazoa</taxon>
        <taxon>Chordata</taxon>
        <taxon>Craniata</taxon>
        <taxon>Vertebrata</taxon>
        <taxon>Euteleostomi</taxon>
        <taxon>Mammalia</taxon>
        <taxon>Eutheria</taxon>
        <taxon>Euarchontoglires</taxon>
        <taxon>Glires</taxon>
        <taxon>Rodentia</taxon>
        <taxon>Hystricomorpha</taxon>
        <taxon>Bathyergidae</taxon>
        <taxon>Fukomys</taxon>
    </lineage>
</organism>